<dbReference type="Gene3D" id="2.170.190.11">
    <property type="entry name" value="Molybdopterin biosynthesis moea protein, domain 3"/>
    <property type="match status" value="1"/>
</dbReference>
<dbReference type="InterPro" id="IPR036688">
    <property type="entry name" value="MoeA_C_domain_IV_sf"/>
</dbReference>
<dbReference type="GO" id="GO:0006777">
    <property type="term" value="P:Mo-molybdopterin cofactor biosynthetic process"/>
    <property type="evidence" value="ECO:0007669"/>
    <property type="project" value="UniProtKB-KW"/>
</dbReference>
<dbReference type="SUPFAM" id="SSF63882">
    <property type="entry name" value="MoeA N-terminal region -like"/>
    <property type="match status" value="1"/>
</dbReference>
<name>A0AAX4L2E7_9CREN</name>
<dbReference type="InterPro" id="IPR038987">
    <property type="entry name" value="MoeA-like"/>
</dbReference>
<dbReference type="Gene3D" id="3.90.105.10">
    <property type="entry name" value="Molybdopterin biosynthesis moea protein, domain 2"/>
    <property type="match status" value="1"/>
</dbReference>
<evidence type="ECO:0000256" key="1">
    <source>
        <dbReference type="ARBA" id="ARBA00005046"/>
    </source>
</evidence>
<dbReference type="RefSeq" id="WP_338603620.1">
    <property type="nucleotide sequence ID" value="NZ_CP146016.1"/>
</dbReference>
<dbReference type="GO" id="GO:0005737">
    <property type="term" value="C:cytoplasm"/>
    <property type="evidence" value="ECO:0007669"/>
    <property type="project" value="TreeGrafter"/>
</dbReference>
<dbReference type="SMART" id="SM00852">
    <property type="entry name" value="MoCF_biosynth"/>
    <property type="match status" value="1"/>
</dbReference>
<dbReference type="Pfam" id="PF00994">
    <property type="entry name" value="MoCF_biosynth"/>
    <property type="match status" value="1"/>
</dbReference>
<evidence type="ECO:0000256" key="2">
    <source>
        <dbReference type="ARBA" id="ARBA00023150"/>
    </source>
</evidence>
<dbReference type="InterPro" id="IPR001453">
    <property type="entry name" value="MoaB/Mog_dom"/>
</dbReference>
<dbReference type="InterPro" id="IPR005111">
    <property type="entry name" value="MoeA_C_domain_IV"/>
</dbReference>
<comment type="pathway">
    <text evidence="1">Cofactor biosynthesis; molybdopterin biosynthesis.</text>
</comment>
<dbReference type="Pfam" id="PF03454">
    <property type="entry name" value="MoeA_C"/>
    <property type="match status" value="1"/>
</dbReference>
<dbReference type="GeneID" id="89336039"/>
<accession>A0AAX4L2E7</accession>
<dbReference type="EMBL" id="CP146016">
    <property type="protein sequence ID" value="WWQ61379.1"/>
    <property type="molecule type" value="Genomic_DNA"/>
</dbReference>
<gene>
    <name evidence="4" type="ORF">V6M85_04685</name>
</gene>
<dbReference type="Proteomes" id="UP001432202">
    <property type="component" value="Chromosome"/>
</dbReference>
<feature type="domain" description="MoaB/Mog" evidence="3">
    <location>
        <begin position="182"/>
        <end position="318"/>
    </location>
</feature>
<dbReference type="Gene3D" id="3.40.980.10">
    <property type="entry name" value="MoaB/Mog-like domain"/>
    <property type="match status" value="1"/>
</dbReference>
<dbReference type="InterPro" id="IPR036135">
    <property type="entry name" value="MoeA_linker/N_sf"/>
</dbReference>
<dbReference type="NCBIfam" id="NF011067">
    <property type="entry name" value="PRK14497.1"/>
    <property type="match status" value="1"/>
</dbReference>
<dbReference type="PANTHER" id="PTHR10192:SF5">
    <property type="entry name" value="GEPHYRIN"/>
    <property type="match status" value="1"/>
</dbReference>
<dbReference type="SUPFAM" id="SSF53218">
    <property type="entry name" value="Molybdenum cofactor biosynthesis proteins"/>
    <property type="match status" value="1"/>
</dbReference>
<sequence length="544" mass="59982">MRTIVRDDSLYTINDAINIYLTKLNFIPKVIEISVKDAFGYLAAESLKAPVDYPPFSRSNVDGYAIRSECTPGLLKVVDRIGIGEFKDIRLEGCDAIEVDTGAIIPMGADAVVKIEDVEIIDDKIKIPRKVSFGQNIGWVGSDIPRGFPILRKGEVISHEKIALLASLGISKVKVYDKLKIYLIATGDELIEPGNSLTPGKIYESNLHYLYSKLREKYQIVGMTLLGDNVNSIKNEIKKGTSLADVVILTGGTSAGEKDYVHKAIRELGNIIIHGIKIKPGKPTILGLVDNKPVIGLPGNIVSSIVVFDTVVSEVLKALYPSQEDLELKKVRAKLALTIKADDYRNTLIPVYLAKAVNGSFYALPVKFDSYMVGTFALTEGYVMLEPGEKVEEGKEIEVNVRKFDGSLTIIGEEDKRILDLDTKNILLGSLLAIKAVEYKFGDVAIISSLYDSSVEKYDKVLCRQVLVNGEGEEVGYDEWIGMSKIIRNPVVKLKSPSSVYSLMGKAKVYAPENYISGKKVTEECLYIIGISERGKKFISNFHI</sequence>
<dbReference type="GO" id="GO:0061599">
    <property type="term" value="F:molybdopterin molybdotransferase activity"/>
    <property type="evidence" value="ECO:0007669"/>
    <property type="project" value="TreeGrafter"/>
</dbReference>
<proteinExistence type="predicted"/>
<dbReference type="AlphaFoldDB" id="A0AAX4L2E7"/>
<keyword evidence="2" id="KW-0501">Molybdenum cofactor biosynthesis</keyword>
<keyword evidence="5" id="KW-1185">Reference proteome</keyword>
<dbReference type="InterPro" id="IPR036425">
    <property type="entry name" value="MoaB/Mog-like_dom_sf"/>
</dbReference>
<dbReference type="CDD" id="cd00887">
    <property type="entry name" value="MoeA"/>
    <property type="match status" value="1"/>
</dbReference>
<dbReference type="PROSITE" id="PS01079">
    <property type="entry name" value="MOCF_BIOSYNTHESIS_2"/>
    <property type="match status" value="1"/>
</dbReference>
<evidence type="ECO:0000313" key="5">
    <source>
        <dbReference type="Proteomes" id="UP001432202"/>
    </source>
</evidence>
<dbReference type="Pfam" id="PF03453">
    <property type="entry name" value="MoeA_N"/>
    <property type="match status" value="1"/>
</dbReference>
<reference evidence="4 5" key="1">
    <citation type="submission" date="2024-02" db="EMBL/GenBank/DDBJ databases">
        <title>STSV induces naive adaptation in Sulfolobus.</title>
        <authorList>
            <person name="Xiang X."/>
            <person name="Song M."/>
        </authorList>
    </citation>
    <scope>NUCLEOTIDE SEQUENCE [LARGE SCALE GENOMIC DNA]</scope>
    <source>
        <strain evidence="4 5">RT2</strain>
    </source>
</reference>
<protein>
    <submittedName>
        <fullName evidence="4">Molybdopterin-binding protein</fullName>
    </submittedName>
</protein>
<dbReference type="PANTHER" id="PTHR10192">
    <property type="entry name" value="MOLYBDOPTERIN BIOSYNTHESIS PROTEIN"/>
    <property type="match status" value="1"/>
</dbReference>
<dbReference type="SUPFAM" id="SSF63867">
    <property type="entry name" value="MoeA C-terminal domain-like"/>
    <property type="match status" value="1"/>
</dbReference>
<evidence type="ECO:0000259" key="3">
    <source>
        <dbReference type="SMART" id="SM00852"/>
    </source>
</evidence>
<dbReference type="InterPro" id="IPR005110">
    <property type="entry name" value="MoeA_linker/N"/>
</dbReference>
<organism evidence="4 5">
    <name type="scientific">Sulfolobus tengchongensis</name>
    <dbReference type="NCBI Taxonomy" id="207809"/>
    <lineage>
        <taxon>Archaea</taxon>
        <taxon>Thermoproteota</taxon>
        <taxon>Thermoprotei</taxon>
        <taxon>Sulfolobales</taxon>
        <taxon>Sulfolobaceae</taxon>
        <taxon>Sulfolobus</taxon>
    </lineage>
</organism>
<dbReference type="InterPro" id="IPR008284">
    <property type="entry name" value="MoCF_biosynth_CS"/>
</dbReference>
<dbReference type="Gene3D" id="2.40.340.10">
    <property type="entry name" value="MoeA, C-terminal, domain IV"/>
    <property type="match status" value="1"/>
</dbReference>
<dbReference type="NCBIfam" id="TIGR00177">
    <property type="entry name" value="molyb_syn"/>
    <property type="match status" value="1"/>
</dbReference>
<evidence type="ECO:0000313" key="4">
    <source>
        <dbReference type="EMBL" id="WWQ61379.1"/>
    </source>
</evidence>